<reference evidence="2" key="1">
    <citation type="submission" date="2017-09" db="EMBL/GenBank/DDBJ databases">
        <title>Metaegenomics of thermophilic ammonia-oxidizing enrichment culture.</title>
        <authorList>
            <person name="Kato S."/>
            <person name="Suzuki K."/>
        </authorList>
    </citation>
    <scope>NUCLEOTIDE SEQUENCE [LARGE SCALE GENOMIC DNA]</scope>
</reference>
<evidence type="ECO:0000313" key="2">
    <source>
        <dbReference type="Proteomes" id="UP000236173"/>
    </source>
</evidence>
<dbReference type="EMBL" id="BEHT01000014">
    <property type="protein sequence ID" value="GBC98725.1"/>
    <property type="molecule type" value="Genomic_DNA"/>
</dbReference>
<sequence>MTHSIIAELAQRFRYLEERFLRWEDPYNTSRQETRQVAALRQSPVGAMSVGVDGARAGRHLRRAPSPCFLSR</sequence>
<accession>A0A2H5XC29</accession>
<protein>
    <submittedName>
        <fullName evidence="1">Uncharacterized protein</fullName>
    </submittedName>
</protein>
<organism evidence="1 2">
    <name type="scientific">Candidatus Fervidibacter japonicus</name>
    <dbReference type="NCBI Taxonomy" id="2035412"/>
    <lineage>
        <taxon>Bacteria</taxon>
        <taxon>Candidatus Fervidibacterota</taxon>
        <taxon>Candidatus Fervidibacter</taxon>
    </lineage>
</organism>
<dbReference type="Proteomes" id="UP000236173">
    <property type="component" value="Unassembled WGS sequence"/>
</dbReference>
<dbReference type="AlphaFoldDB" id="A0A2H5XC29"/>
<comment type="caution">
    <text evidence="1">The sequence shown here is derived from an EMBL/GenBank/DDBJ whole genome shotgun (WGS) entry which is preliminary data.</text>
</comment>
<gene>
    <name evidence="1" type="ORF">HRbin17_01239</name>
</gene>
<proteinExistence type="predicted"/>
<evidence type="ECO:0000313" key="1">
    <source>
        <dbReference type="EMBL" id="GBC98725.1"/>
    </source>
</evidence>
<name>A0A2H5XC29_9BACT</name>